<evidence type="ECO:0000313" key="2">
    <source>
        <dbReference type="Proteomes" id="UP000242875"/>
    </source>
</evidence>
<dbReference type="Proteomes" id="UP000242875">
    <property type="component" value="Unassembled WGS sequence"/>
</dbReference>
<name>A0A261Y500_9FUNG</name>
<proteinExistence type="predicted"/>
<evidence type="ECO:0000313" key="1">
    <source>
        <dbReference type="EMBL" id="OZJ05673.1"/>
    </source>
</evidence>
<accession>A0A261Y500</accession>
<organism evidence="1 2">
    <name type="scientific">Bifiguratus adelaidae</name>
    <dbReference type="NCBI Taxonomy" id="1938954"/>
    <lineage>
        <taxon>Eukaryota</taxon>
        <taxon>Fungi</taxon>
        <taxon>Fungi incertae sedis</taxon>
        <taxon>Mucoromycota</taxon>
        <taxon>Mucoromycotina</taxon>
        <taxon>Endogonomycetes</taxon>
        <taxon>Endogonales</taxon>
        <taxon>Endogonales incertae sedis</taxon>
        <taxon>Bifiguratus</taxon>
    </lineage>
</organism>
<reference evidence="1 2" key="1">
    <citation type="journal article" date="2017" name="Mycologia">
        <title>Bifiguratus adelaidae, gen. et sp. nov., a new member of Mucoromycotina in endophytic and soil-dwelling habitats.</title>
        <authorList>
            <person name="Torres-Cruz T.J."/>
            <person name="Billingsley Tobias T.L."/>
            <person name="Almatruk M."/>
            <person name="Hesse C."/>
            <person name="Kuske C.R."/>
            <person name="Desiro A."/>
            <person name="Benucci G.M."/>
            <person name="Bonito G."/>
            <person name="Stajich J.E."/>
            <person name="Dunlap C."/>
            <person name="Arnold A.E."/>
            <person name="Porras-Alfaro A."/>
        </authorList>
    </citation>
    <scope>NUCLEOTIDE SEQUENCE [LARGE SCALE GENOMIC DNA]</scope>
    <source>
        <strain evidence="1 2">AZ0501</strain>
    </source>
</reference>
<keyword evidence="2" id="KW-1185">Reference proteome</keyword>
<dbReference type="AlphaFoldDB" id="A0A261Y500"/>
<sequence length="103" mass="11507">MESVRSDERMDRYGNKPLLWAQLPAPDFDLDALSTQQRPQSTSTPIPAVSITPFHSARALMMSADQGLMDRNGQITSPPKPRTEAYDMAGTYVSDDDYEVPCR</sequence>
<dbReference type="EMBL" id="MVBO01000011">
    <property type="protein sequence ID" value="OZJ05673.1"/>
    <property type="molecule type" value="Genomic_DNA"/>
</dbReference>
<gene>
    <name evidence="1" type="ORF">BZG36_01460</name>
</gene>
<protein>
    <submittedName>
        <fullName evidence="1">Uncharacterized protein</fullName>
    </submittedName>
</protein>
<comment type="caution">
    <text evidence="1">The sequence shown here is derived from an EMBL/GenBank/DDBJ whole genome shotgun (WGS) entry which is preliminary data.</text>
</comment>